<keyword evidence="1" id="KW-0833">Ubl conjugation pathway</keyword>
<dbReference type="PROSITE" id="PS50005">
    <property type="entry name" value="TPR"/>
    <property type="match status" value="1"/>
</dbReference>
<dbReference type="PANTHER" id="PTHR12874:SF9">
    <property type="entry name" value="F-BOX ONLY PROTEIN 48"/>
    <property type="match status" value="1"/>
</dbReference>
<dbReference type="Proteomes" id="UP001176059">
    <property type="component" value="Unassembled WGS sequence"/>
</dbReference>
<evidence type="ECO:0000256" key="3">
    <source>
        <dbReference type="SAM" id="MobiDB-lite"/>
    </source>
</evidence>
<dbReference type="GO" id="GO:0019005">
    <property type="term" value="C:SCF ubiquitin ligase complex"/>
    <property type="evidence" value="ECO:0007669"/>
    <property type="project" value="TreeGrafter"/>
</dbReference>
<proteinExistence type="predicted"/>
<dbReference type="InterPro" id="IPR045464">
    <property type="entry name" value="Hrt3/FBXO9_C"/>
</dbReference>
<evidence type="ECO:0000259" key="4">
    <source>
        <dbReference type="PROSITE" id="PS50181"/>
    </source>
</evidence>
<keyword evidence="2" id="KW-0802">TPR repeat</keyword>
<comment type="caution">
    <text evidence="5">The sequence shown here is derived from an EMBL/GenBank/DDBJ whole genome shotgun (WGS) entry which is preliminary data.</text>
</comment>
<sequence>MNNPPFATVNDAQIESEELRRFREEWKAEVKRRKGAAIDHADTESEDTGPSDWSSAGVTSFNDVFSASASASSSGLATSLTSEPPTPSTSFHVSTAPALSQDSNLAVSIYREAVVHEQRGELEEALYLYRSAFRREPDVDRLYEREEMLGTIIAQQIASASSPKKAKALDPLMTPKVVLEGSGSTMDELSKKLENTLSVQDLKSSVPRTEHGALASRGLDSILHNFPQELVFEPEDEEESAPLKLLPDEMIVHILKILDPNSLERFASVNRKARVVSLDVSVWRKLVKETYKPPQIPVSPDGSSFLEYLSQQYLYDYRRLYIEHPRIRLDGVYIAVCHYIRPGLSENSWVNVNHLITYHRYLRFFPNGQVISLLTNEEQPPAHVIPLLKPTLRGLKGLFYGNWHLTGNNIVLSNLIDASSRSLTHVDFSSPTLVADLLGRNTVPLATGASSSESSHNHHAHSHGHGHSHSHSDDSSLPTVRYIFTMNLTLLSRPMGRWNKMDIVSYDSLNLETGEASPVALKHERPFWFSKVRSYSLS</sequence>
<dbReference type="AlphaFoldDB" id="A0AA38JPZ0"/>
<feature type="repeat" description="TPR" evidence="2">
    <location>
        <begin position="106"/>
        <end position="139"/>
    </location>
</feature>
<dbReference type="GO" id="GO:0031146">
    <property type="term" value="P:SCF-dependent proteasomal ubiquitin-dependent protein catabolic process"/>
    <property type="evidence" value="ECO:0007669"/>
    <property type="project" value="TreeGrafter"/>
</dbReference>
<feature type="region of interest" description="Disordered" evidence="3">
    <location>
        <begin position="31"/>
        <end position="55"/>
    </location>
</feature>
<evidence type="ECO:0000313" key="6">
    <source>
        <dbReference type="Proteomes" id="UP001176059"/>
    </source>
</evidence>
<protein>
    <recommendedName>
        <fullName evidence="4">F-box domain-containing protein</fullName>
    </recommendedName>
</protein>
<dbReference type="PANTHER" id="PTHR12874">
    <property type="entry name" value="F-BOX ONLY PROTEIN 48-RELATED"/>
    <property type="match status" value="1"/>
</dbReference>
<feature type="region of interest" description="Disordered" evidence="3">
    <location>
        <begin position="75"/>
        <end position="94"/>
    </location>
</feature>
<dbReference type="GO" id="GO:0005737">
    <property type="term" value="C:cytoplasm"/>
    <property type="evidence" value="ECO:0007669"/>
    <property type="project" value="TreeGrafter"/>
</dbReference>
<feature type="domain" description="F-box" evidence="4">
    <location>
        <begin position="240"/>
        <end position="286"/>
    </location>
</feature>
<feature type="compositionally biased region" description="Basic residues" evidence="3">
    <location>
        <begin position="457"/>
        <end position="469"/>
    </location>
</feature>
<evidence type="ECO:0000313" key="5">
    <source>
        <dbReference type="EMBL" id="KAJ3734968.1"/>
    </source>
</evidence>
<dbReference type="InterPro" id="IPR036047">
    <property type="entry name" value="F-box-like_dom_sf"/>
</dbReference>
<dbReference type="EMBL" id="JANVFO010000011">
    <property type="protein sequence ID" value="KAJ3734968.1"/>
    <property type="molecule type" value="Genomic_DNA"/>
</dbReference>
<dbReference type="PROSITE" id="PS50181">
    <property type="entry name" value="FBOX"/>
    <property type="match status" value="1"/>
</dbReference>
<dbReference type="InterPro" id="IPR019734">
    <property type="entry name" value="TPR_rpt"/>
</dbReference>
<gene>
    <name evidence="5" type="ORF">DFJ43DRAFT_1222064</name>
</gene>
<dbReference type="InterPro" id="IPR001810">
    <property type="entry name" value="F-box_dom"/>
</dbReference>
<evidence type="ECO:0000256" key="2">
    <source>
        <dbReference type="PROSITE-ProRule" id="PRU00339"/>
    </source>
</evidence>
<dbReference type="Gene3D" id="1.20.1280.50">
    <property type="match status" value="1"/>
</dbReference>
<dbReference type="SUPFAM" id="SSF81383">
    <property type="entry name" value="F-box domain"/>
    <property type="match status" value="1"/>
</dbReference>
<accession>A0AA38JPZ0</accession>
<evidence type="ECO:0000256" key="1">
    <source>
        <dbReference type="ARBA" id="ARBA00022786"/>
    </source>
</evidence>
<keyword evidence="6" id="KW-1185">Reference proteome</keyword>
<organism evidence="5 6">
    <name type="scientific">Lentinula guzmanii</name>
    <dbReference type="NCBI Taxonomy" id="2804957"/>
    <lineage>
        <taxon>Eukaryota</taxon>
        <taxon>Fungi</taxon>
        <taxon>Dikarya</taxon>
        <taxon>Basidiomycota</taxon>
        <taxon>Agaricomycotina</taxon>
        <taxon>Agaricomycetes</taxon>
        <taxon>Agaricomycetidae</taxon>
        <taxon>Agaricales</taxon>
        <taxon>Marasmiineae</taxon>
        <taxon>Omphalotaceae</taxon>
        <taxon>Lentinula</taxon>
    </lineage>
</organism>
<reference evidence="5" key="1">
    <citation type="submission" date="2022-08" db="EMBL/GenBank/DDBJ databases">
        <authorList>
            <consortium name="DOE Joint Genome Institute"/>
            <person name="Min B."/>
            <person name="Sierra-Patev S."/>
            <person name="Naranjo-Ortiz M."/>
            <person name="Looney B."/>
            <person name="Konkel Z."/>
            <person name="Slot J.C."/>
            <person name="Sakamoto Y."/>
            <person name="Steenwyk J.L."/>
            <person name="Rokas A."/>
            <person name="Carro J."/>
            <person name="Camarero S."/>
            <person name="Ferreira P."/>
            <person name="Molpeceres G."/>
            <person name="Ruiz-duenas F.J."/>
            <person name="Serrano A."/>
            <person name="Henrissat B."/>
            <person name="Drula E."/>
            <person name="Hughes K.W."/>
            <person name="Mata J.L."/>
            <person name="Ishikawa N.K."/>
            <person name="Vargas-Isla R."/>
            <person name="Ushijima S."/>
            <person name="Smith C.A."/>
            <person name="Ahrendt S."/>
            <person name="Andreopoulos W."/>
            <person name="He G."/>
            <person name="LaButti K."/>
            <person name="Lipzen A."/>
            <person name="Ng V."/>
            <person name="Riley R."/>
            <person name="Sandor L."/>
            <person name="Barry K."/>
            <person name="Martinez A.T."/>
            <person name="Xiao Y."/>
            <person name="Gibbons J.G."/>
            <person name="Terashima K."/>
            <person name="Hibbett D.S."/>
            <person name="Grigoriev I.V."/>
        </authorList>
    </citation>
    <scope>NUCLEOTIDE SEQUENCE</scope>
    <source>
        <strain evidence="5">ET3784</strain>
    </source>
</reference>
<dbReference type="Pfam" id="PF12937">
    <property type="entry name" value="F-box-like"/>
    <property type="match status" value="1"/>
</dbReference>
<dbReference type="Pfam" id="PF19270">
    <property type="entry name" value="FBO_C"/>
    <property type="match status" value="1"/>
</dbReference>
<feature type="region of interest" description="Disordered" evidence="3">
    <location>
        <begin position="446"/>
        <end position="474"/>
    </location>
</feature>
<reference evidence="5" key="2">
    <citation type="journal article" date="2023" name="Proc. Natl. Acad. Sci. U.S.A.">
        <title>A global phylogenomic analysis of the shiitake genus Lentinula.</title>
        <authorList>
            <person name="Sierra-Patev S."/>
            <person name="Min B."/>
            <person name="Naranjo-Ortiz M."/>
            <person name="Looney B."/>
            <person name="Konkel Z."/>
            <person name="Slot J.C."/>
            <person name="Sakamoto Y."/>
            <person name="Steenwyk J.L."/>
            <person name="Rokas A."/>
            <person name="Carro J."/>
            <person name="Camarero S."/>
            <person name="Ferreira P."/>
            <person name="Molpeceres G."/>
            <person name="Ruiz-Duenas F.J."/>
            <person name="Serrano A."/>
            <person name="Henrissat B."/>
            <person name="Drula E."/>
            <person name="Hughes K.W."/>
            <person name="Mata J.L."/>
            <person name="Ishikawa N.K."/>
            <person name="Vargas-Isla R."/>
            <person name="Ushijima S."/>
            <person name="Smith C.A."/>
            <person name="Donoghue J."/>
            <person name="Ahrendt S."/>
            <person name="Andreopoulos W."/>
            <person name="He G."/>
            <person name="LaButti K."/>
            <person name="Lipzen A."/>
            <person name="Ng V."/>
            <person name="Riley R."/>
            <person name="Sandor L."/>
            <person name="Barry K."/>
            <person name="Martinez A.T."/>
            <person name="Xiao Y."/>
            <person name="Gibbons J.G."/>
            <person name="Terashima K."/>
            <person name="Grigoriev I.V."/>
            <person name="Hibbett D."/>
        </authorList>
    </citation>
    <scope>NUCLEOTIDE SEQUENCE</scope>
    <source>
        <strain evidence="5">ET3784</strain>
    </source>
</reference>
<name>A0AA38JPZ0_9AGAR</name>